<gene>
    <name evidence="2" type="ORF">ERS007739_00874</name>
</gene>
<name>A0A916P748_MYCTX</name>
<dbReference type="EMBL" id="CSBK01000288">
    <property type="protein sequence ID" value="COX21280.1"/>
    <property type="molecule type" value="Genomic_DNA"/>
</dbReference>
<comment type="caution">
    <text evidence="2">The sequence shown here is derived from an EMBL/GenBank/DDBJ whole genome shotgun (WGS) entry which is preliminary data.</text>
</comment>
<evidence type="ECO:0000256" key="1">
    <source>
        <dbReference type="SAM" id="MobiDB-lite"/>
    </source>
</evidence>
<sequence>MNAELWHRKRNRNETSLQHTHKGDDVFKALRGQYRDPITA</sequence>
<dbReference type="AlphaFoldDB" id="A0A916P748"/>
<evidence type="ECO:0000313" key="2">
    <source>
        <dbReference type="EMBL" id="COX21280.1"/>
    </source>
</evidence>
<reference evidence="3" key="1">
    <citation type="submission" date="2015-03" db="EMBL/GenBank/DDBJ databases">
        <authorList>
            <consortium name="Pathogen Informatics"/>
        </authorList>
    </citation>
    <scope>NUCLEOTIDE SEQUENCE [LARGE SCALE GENOMIC DNA]</scope>
    <source>
        <strain evidence="3">N09902308</strain>
    </source>
</reference>
<proteinExistence type="predicted"/>
<feature type="region of interest" description="Disordered" evidence="1">
    <location>
        <begin position="1"/>
        <end position="24"/>
    </location>
</feature>
<organism evidence="2 3">
    <name type="scientific">Mycobacterium tuberculosis</name>
    <dbReference type="NCBI Taxonomy" id="1773"/>
    <lineage>
        <taxon>Bacteria</taxon>
        <taxon>Bacillati</taxon>
        <taxon>Actinomycetota</taxon>
        <taxon>Actinomycetes</taxon>
        <taxon>Mycobacteriales</taxon>
        <taxon>Mycobacteriaceae</taxon>
        <taxon>Mycobacterium</taxon>
        <taxon>Mycobacterium tuberculosis complex</taxon>
    </lineage>
</organism>
<protein>
    <submittedName>
        <fullName evidence="2">Uncharacterized protein</fullName>
    </submittedName>
</protein>
<dbReference type="Proteomes" id="UP000039021">
    <property type="component" value="Unassembled WGS sequence"/>
</dbReference>
<accession>A0A916P748</accession>
<evidence type="ECO:0000313" key="3">
    <source>
        <dbReference type="Proteomes" id="UP000039021"/>
    </source>
</evidence>